<comment type="caution">
    <text evidence="1">The sequence shown here is derived from an EMBL/GenBank/DDBJ whole genome shotgun (WGS) entry which is preliminary data.</text>
</comment>
<organism evidence="1 2">
    <name type="scientific">Cylindrotheca closterium</name>
    <dbReference type="NCBI Taxonomy" id="2856"/>
    <lineage>
        <taxon>Eukaryota</taxon>
        <taxon>Sar</taxon>
        <taxon>Stramenopiles</taxon>
        <taxon>Ochrophyta</taxon>
        <taxon>Bacillariophyta</taxon>
        <taxon>Bacillariophyceae</taxon>
        <taxon>Bacillariophycidae</taxon>
        <taxon>Bacillariales</taxon>
        <taxon>Bacillariaceae</taxon>
        <taxon>Cylindrotheca</taxon>
    </lineage>
</organism>
<dbReference type="AlphaFoldDB" id="A0AAD2FCW0"/>
<protein>
    <submittedName>
        <fullName evidence="1">Uncharacterized protein</fullName>
    </submittedName>
</protein>
<proteinExistence type="predicted"/>
<dbReference type="EMBL" id="CAKOGP040000211">
    <property type="protein sequence ID" value="CAJ1932144.1"/>
    <property type="molecule type" value="Genomic_DNA"/>
</dbReference>
<evidence type="ECO:0000313" key="1">
    <source>
        <dbReference type="EMBL" id="CAJ1932144.1"/>
    </source>
</evidence>
<gene>
    <name evidence="1" type="ORF">CYCCA115_LOCUS2709</name>
</gene>
<accession>A0AAD2FCW0</accession>
<evidence type="ECO:0000313" key="2">
    <source>
        <dbReference type="Proteomes" id="UP001295423"/>
    </source>
</evidence>
<dbReference type="Proteomes" id="UP001295423">
    <property type="component" value="Unassembled WGS sequence"/>
</dbReference>
<sequence length="84" mass="9994">MFEQIKFRDTHTKSIFTVGKSAPFRNQLLLQVDYSCLLRMNNCHLRFNNIRKLTVVPMADCRREGMDGWLVGLKRCKQWEVQCE</sequence>
<name>A0AAD2FCW0_9STRA</name>
<keyword evidence="2" id="KW-1185">Reference proteome</keyword>
<reference evidence="1" key="1">
    <citation type="submission" date="2023-08" db="EMBL/GenBank/DDBJ databases">
        <authorList>
            <person name="Audoor S."/>
            <person name="Bilcke G."/>
        </authorList>
    </citation>
    <scope>NUCLEOTIDE SEQUENCE</scope>
</reference>